<dbReference type="EMBL" id="CP022433">
    <property type="protein sequence ID" value="ASN26002.1"/>
    <property type="molecule type" value="Genomic_DNA"/>
</dbReference>
<gene>
    <name evidence="2" type="ORF">LK07_20560</name>
</gene>
<keyword evidence="3" id="KW-1185">Reference proteome</keyword>
<evidence type="ECO:0000313" key="3">
    <source>
        <dbReference type="Proteomes" id="UP000031501"/>
    </source>
</evidence>
<dbReference type="Proteomes" id="UP000031501">
    <property type="component" value="Chromosome"/>
</dbReference>
<reference evidence="2 3" key="1">
    <citation type="submission" date="2017-07" db="EMBL/GenBank/DDBJ databases">
        <title>Genome sequence of Streptomyces pluripotens MUSC 137T.</title>
        <authorList>
            <person name="Ser H.-L."/>
            <person name="Lee L.-H."/>
        </authorList>
    </citation>
    <scope>NUCLEOTIDE SEQUENCE [LARGE SCALE GENOMIC DNA]</scope>
    <source>
        <strain evidence="2 3">MUSC 137</strain>
    </source>
</reference>
<feature type="transmembrane region" description="Helical" evidence="1">
    <location>
        <begin position="53"/>
        <end position="80"/>
    </location>
</feature>
<protein>
    <submittedName>
        <fullName evidence="2">Uncharacterized protein</fullName>
    </submittedName>
</protein>
<sequence>MDEIIEGCIALFFSILAILIAIAIPVAIAYCVIYGLFWLAYAVERFIEQNLGLILTIGFLGVFVFVWGVVIAKLIQLWWASHQVKAQQKRALCKLEERYQEAARAMDELGQADAGSAP</sequence>
<evidence type="ECO:0000256" key="1">
    <source>
        <dbReference type="SAM" id="Phobius"/>
    </source>
</evidence>
<dbReference type="RefSeq" id="WP_043435978.1">
    <property type="nucleotide sequence ID" value="NZ_CP021080.1"/>
</dbReference>
<accession>A0A221P1H1</accession>
<name>A0A221P1H1_9ACTN</name>
<feature type="transmembrane region" description="Helical" evidence="1">
    <location>
        <begin position="12"/>
        <end position="41"/>
    </location>
</feature>
<keyword evidence="1" id="KW-1133">Transmembrane helix</keyword>
<proteinExistence type="predicted"/>
<dbReference type="AlphaFoldDB" id="A0A221P1H1"/>
<evidence type="ECO:0000313" key="2">
    <source>
        <dbReference type="EMBL" id="ASN26002.1"/>
    </source>
</evidence>
<dbReference type="STRING" id="1355015.LK06_019395"/>
<organism evidence="2 3">
    <name type="scientific">Streptomyces pluripotens</name>
    <dbReference type="NCBI Taxonomy" id="1355015"/>
    <lineage>
        <taxon>Bacteria</taxon>
        <taxon>Bacillati</taxon>
        <taxon>Actinomycetota</taxon>
        <taxon>Actinomycetes</taxon>
        <taxon>Kitasatosporales</taxon>
        <taxon>Streptomycetaceae</taxon>
        <taxon>Streptomyces</taxon>
    </lineage>
</organism>
<dbReference type="KEGG" id="splu:LK06_019395"/>
<keyword evidence="1" id="KW-0812">Transmembrane</keyword>
<keyword evidence="1" id="KW-0472">Membrane</keyword>